<name>A0ABQ0CAE7_9PROT</name>
<evidence type="ECO:0000259" key="1">
    <source>
        <dbReference type="SMART" id="SM00849"/>
    </source>
</evidence>
<dbReference type="Pfam" id="PF19583">
    <property type="entry name" value="ODP"/>
    <property type="match status" value="1"/>
</dbReference>
<comment type="caution">
    <text evidence="2">The sequence shown here is derived from an EMBL/GenBank/DDBJ whole genome shotgun (WGS) entry which is preliminary data.</text>
</comment>
<dbReference type="InterPro" id="IPR036866">
    <property type="entry name" value="RibonucZ/Hydroxyglut_hydro"/>
</dbReference>
<organism evidence="2 3">
    <name type="scientific">Candidatus Magnetaquiglobus chichijimensis</name>
    <dbReference type="NCBI Taxonomy" id="3141448"/>
    <lineage>
        <taxon>Bacteria</taxon>
        <taxon>Pseudomonadati</taxon>
        <taxon>Pseudomonadota</taxon>
        <taxon>Magnetococcia</taxon>
        <taxon>Magnetococcales</taxon>
        <taxon>Candidatus Magnetaquicoccaceae</taxon>
        <taxon>Candidatus Magnetaquiglobus</taxon>
    </lineage>
</organism>
<reference evidence="2 3" key="1">
    <citation type="submission" date="2024-09" db="EMBL/GenBank/DDBJ databases">
        <title>Draft genome sequence of Candidatus Magnetaquicoccaceae bacterium FCR-1.</title>
        <authorList>
            <person name="Shimoshige H."/>
            <person name="Shimamura S."/>
            <person name="Taoka A."/>
            <person name="Kobayashi H."/>
            <person name="Maekawa T."/>
        </authorList>
    </citation>
    <scope>NUCLEOTIDE SEQUENCE [LARGE SCALE GENOMIC DNA]</scope>
    <source>
        <strain evidence="2 3">FCR-1</strain>
    </source>
</reference>
<dbReference type="EMBL" id="BAAFGK010000004">
    <property type="protein sequence ID" value="GAB0057859.1"/>
    <property type="molecule type" value="Genomic_DNA"/>
</dbReference>
<dbReference type="Gene3D" id="3.60.15.10">
    <property type="entry name" value="Ribonuclease Z/Hydroxyacylglutathione hydrolase-like"/>
    <property type="match status" value="1"/>
</dbReference>
<dbReference type="PANTHER" id="PTHR43041:SF1">
    <property type="entry name" value="METALLO-BETA-LACTAMASE DOMAIN-CONTAINING PROTEIN"/>
    <property type="match status" value="1"/>
</dbReference>
<dbReference type="SMART" id="SM00849">
    <property type="entry name" value="Lactamase_B"/>
    <property type="match status" value="1"/>
</dbReference>
<sequence>MDALAPTGAAMATAERPIPIHDRPIRIANNVYWVGYDDPVSRMSCNPYLLVDQDEAVLIDGGSRPDFSTVMRKILQAGVAPSRIHYLIYQHYDPDLCGSLPNLEEMIDRADLKIISKSENNYFIKHYGCKSVLHCIDAMERRLTLPSGRTLQFIPTPYAHSAGSFMTWDAQARILFTSDLFGGVSVCGESDQLFLQLPAVCHTCNHACHQRQTLQCDQTRQPCPVVGICQFHRQVMPSCRAVRLALSQVQAIDPAIIAPQHGALFNNPADISLVANCLQSMNDIGIDGVLMEHPS</sequence>
<dbReference type="GO" id="GO:0016491">
    <property type="term" value="F:oxidoreductase activity"/>
    <property type="evidence" value="ECO:0007669"/>
    <property type="project" value="UniProtKB-KW"/>
</dbReference>
<feature type="domain" description="Metallo-beta-lactamase" evidence="1">
    <location>
        <begin position="44"/>
        <end position="206"/>
    </location>
</feature>
<keyword evidence="2" id="KW-0560">Oxidoreductase</keyword>
<keyword evidence="3" id="KW-1185">Reference proteome</keyword>
<dbReference type="InterPro" id="IPR045761">
    <property type="entry name" value="ODP_dom"/>
</dbReference>
<proteinExistence type="predicted"/>
<dbReference type="RefSeq" id="WP_420905544.1">
    <property type="nucleotide sequence ID" value="NZ_BAAFGK010000004.1"/>
</dbReference>
<dbReference type="PANTHER" id="PTHR43041">
    <property type="entry name" value="HYDROLASE, METALLO-BETA-LACTAMASE SUPERFAMILY"/>
    <property type="match status" value="1"/>
</dbReference>
<accession>A0ABQ0CAE7</accession>
<dbReference type="Proteomes" id="UP001628193">
    <property type="component" value="Unassembled WGS sequence"/>
</dbReference>
<protein>
    <recommendedName>
        <fullName evidence="1">Metallo-beta-lactamase domain-containing protein</fullName>
    </recommendedName>
</protein>
<gene>
    <name evidence="2" type="ORF">SIID45300_02193</name>
</gene>
<evidence type="ECO:0000313" key="3">
    <source>
        <dbReference type="Proteomes" id="UP001628193"/>
    </source>
</evidence>
<evidence type="ECO:0000313" key="2">
    <source>
        <dbReference type="EMBL" id="GAB0057859.1"/>
    </source>
</evidence>
<dbReference type="SUPFAM" id="SSF56281">
    <property type="entry name" value="Metallo-hydrolase/oxidoreductase"/>
    <property type="match status" value="1"/>
</dbReference>
<dbReference type="InterPro" id="IPR001279">
    <property type="entry name" value="Metallo-B-lactamas"/>
</dbReference>